<organism evidence="7">
    <name type="scientific">hydrothermal vent metagenome</name>
    <dbReference type="NCBI Taxonomy" id="652676"/>
    <lineage>
        <taxon>unclassified sequences</taxon>
        <taxon>metagenomes</taxon>
        <taxon>ecological metagenomes</taxon>
    </lineage>
</organism>
<evidence type="ECO:0000256" key="1">
    <source>
        <dbReference type="ARBA" id="ARBA00000971"/>
    </source>
</evidence>
<dbReference type="InterPro" id="IPR027304">
    <property type="entry name" value="Trigger_fact/SurA_dom_sf"/>
</dbReference>
<dbReference type="InterPro" id="IPR046357">
    <property type="entry name" value="PPIase_dom_sf"/>
</dbReference>
<keyword evidence="4" id="KW-0697">Rotamase</keyword>
<dbReference type="InterPro" id="IPR050245">
    <property type="entry name" value="PrsA_foldase"/>
</dbReference>
<keyword evidence="5" id="KW-0413">Isomerase</keyword>
<sequence>MQKQGRGRLMFWKIPFFVVLFIVMGGALASTSSEKEKKLFAVVDGYEITEAIYLTALQTESKRRYFHGRLTEERLAELKKDVARNLIDQVLLIHEAERQGLKPDSDKIDLALEQFDKRYAQDKAWQKDRKRMLPVLRKQFESRELTALLEKKTRSDFILNEALKKKFYKKNPGLFIFPERKKVSIILIRVSPSALSKEWSEAQELLATIAERIAAGESFSELAKEYSDDETASQGGSMGYQHKGMLHSDVENVLDELAVGGLSEPIRLLQGYILVRLEGVIPAQPINYEDAKEQVVQLLSRKLSDERWKKLLIDLRSDANIVRF</sequence>
<dbReference type="PROSITE" id="PS01096">
    <property type="entry name" value="PPIC_PPIASE_1"/>
    <property type="match status" value="1"/>
</dbReference>
<dbReference type="InterPro" id="IPR023058">
    <property type="entry name" value="PPIase_PpiC_CS"/>
</dbReference>
<keyword evidence="3" id="KW-0732">Signal</keyword>
<dbReference type="PANTHER" id="PTHR47245">
    <property type="entry name" value="PEPTIDYLPROLYL ISOMERASE"/>
    <property type="match status" value="1"/>
</dbReference>
<proteinExistence type="predicted"/>
<dbReference type="PROSITE" id="PS50198">
    <property type="entry name" value="PPIC_PPIASE_2"/>
    <property type="match status" value="1"/>
</dbReference>
<dbReference type="Gene3D" id="3.10.50.40">
    <property type="match status" value="1"/>
</dbReference>
<evidence type="ECO:0000256" key="5">
    <source>
        <dbReference type="ARBA" id="ARBA00023235"/>
    </source>
</evidence>
<dbReference type="EC" id="5.2.1.8" evidence="2"/>
<dbReference type="Pfam" id="PF00639">
    <property type="entry name" value="Rotamase"/>
    <property type="match status" value="1"/>
</dbReference>
<dbReference type="SUPFAM" id="SSF54534">
    <property type="entry name" value="FKBP-like"/>
    <property type="match status" value="1"/>
</dbReference>
<accession>A0A3B0VSN9</accession>
<dbReference type="SUPFAM" id="SSF109998">
    <property type="entry name" value="Triger factor/SurA peptide-binding domain-like"/>
    <property type="match status" value="1"/>
</dbReference>
<evidence type="ECO:0000256" key="3">
    <source>
        <dbReference type="ARBA" id="ARBA00022729"/>
    </source>
</evidence>
<protein>
    <recommendedName>
        <fullName evidence="2">peptidylprolyl isomerase</fullName>
        <ecNumber evidence="2">5.2.1.8</ecNumber>
    </recommendedName>
</protein>
<dbReference type="EMBL" id="UOFC01000084">
    <property type="protein sequence ID" value="VAW45971.1"/>
    <property type="molecule type" value="Genomic_DNA"/>
</dbReference>
<evidence type="ECO:0000256" key="2">
    <source>
        <dbReference type="ARBA" id="ARBA00013194"/>
    </source>
</evidence>
<comment type="catalytic activity">
    <reaction evidence="1">
        <text>[protein]-peptidylproline (omega=180) = [protein]-peptidylproline (omega=0)</text>
        <dbReference type="Rhea" id="RHEA:16237"/>
        <dbReference type="Rhea" id="RHEA-COMP:10747"/>
        <dbReference type="Rhea" id="RHEA-COMP:10748"/>
        <dbReference type="ChEBI" id="CHEBI:83833"/>
        <dbReference type="ChEBI" id="CHEBI:83834"/>
        <dbReference type="EC" id="5.2.1.8"/>
    </reaction>
</comment>
<reference evidence="7" key="1">
    <citation type="submission" date="2018-06" db="EMBL/GenBank/DDBJ databases">
        <authorList>
            <person name="Zhirakovskaya E."/>
        </authorList>
    </citation>
    <scope>NUCLEOTIDE SEQUENCE</scope>
</reference>
<dbReference type="Pfam" id="PF13624">
    <property type="entry name" value="SurA_N_3"/>
    <property type="match status" value="1"/>
</dbReference>
<dbReference type="InterPro" id="IPR000297">
    <property type="entry name" value="PPIase_PpiC"/>
</dbReference>
<dbReference type="AlphaFoldDB" id="A0A3B0VSN9"/>
<feature type="domain" description="PpiC" evidence="6">
    <location>
        <begin position="178"/>
        <end position="279"/>
    </location>
</feature>
<name>A0A3B0VSN9_9ZZZZ</name>
<dbReference type="GO" id="GO:0003755">
    <property type="term" value="F:peptidyl-prolyl cis-trans isomerase activity"/>
    <property type="evidence" value="ECO:0007669"/>
    <property type="project" value="UniProtKB-KW"/>
</dbReference>
<evidence type="ECO:0000313" key="7">
    <source>
        <dbReference type="EMBL" id="VAW45971.1"/>
    </source>
</evidence>
<dbReference type="PANTHER" id="PTHR47245:SF1">
    <property type="entry name" value="FOLDASE PROTEIN PRSA"/>
    <property type="match status" value="1"/>
</dbReference>
<evidence type="ECO:0000256" key="4">
    <source>
        <dbReference type="ARBA" id="ARBA00023110"/>
    </source>
</evidence>
<gene>
    <name evidence="7" type="ORF">MNBD_GAMMA03-1856</name>
</gene>
<dbReference type="Gene3D" id="1.10.8.1040">
    <property type="match status" value="1"/>
</dbReference>
<evidence type="ECO:0000259" key="6">
    <source>
        <dbReference type="PROSITE" id="PS50198"/>
    </source>
</evidence>